<keyword evidence="5 6" id="KW-0472">Membrane</keyword>
<sequence length="407" mass="46507">MFRSFFPTPKLFFGSAVIWTALCFLIWFTIGSALQSAISLDPIITPNPGDDPTPFLTNQKVWLYQYVIMTSYLFCIPWYFIQRHRWYWWSVVGSVTIILVLFANVQVSAWLNDWFGDFYNQVQQSLAEPGSVSGEDYFGDLMLVAFILLPNIAVAVILAFFTGHYVFRWRTAMNFYYMSHWEHLREVEGASQRIQEDTMRFASGVEDLGASFIYALMTLAVFLPILWGLSQQANVLPVVGEVNGSLVWVALVSAAFGTVLLAAVGVKLPGLEFNNQKVEAAYRKELVYGEDYAERADPRSVAELFGDVRKNYFRLYFHYLYFNVARYLYTQGANFIPLVALGPSILTGAITFGIFQQVYNAFTKVEDSFQFLANSWTQIIRLMSVYKRLRKFEAEIPGGPDFPDVPM</sequence>
<dbReference type="RefSeq" id="WP_117395500.1">
    <property type="nucleotide sequence ID" value="NZ_CP021330.1"/>
</dbReference>
<keyword evidence="2" id="KW-0813">Transport</keyword>
<dbReference type="KEGG" id="mmyr:MXMO3_01584"/>
<dbReference type="GO" id="GO:0015833">
    <property type="term" value="P:peptide transport"/>
    <property type="evidence" value="ECO:0007669"/>
    <property type="project" value="InterPro"/>
</dbReference>
<dbReference type="GO" id="GO:0005524">
    <property type="term" value="F:ATP binding"/>
    <property type="evidence" value="ECO:0007669"/>
    <property type="project" value="InterPro"/>
</dbReference>
<dbReference type="SUPFAM" id="SSF90123">
    <property type="entry name" value="ABC transporter transmembrane region"/>
    <property type="match status" value="1"/>
</dbReference>
<dbReference type="PANTHER" id="PTHR11384">
    <property type="entry name" value="ATP-BINDING CASSETTE, SUB-FAMILY D MEMBER"/>
    <property type="match status" value="1"/>
</dbReference>
<feature type="transmembrane region" description="Helical" evidence="6">
    <location>
        <begin position="247"/>
        <end position="266"/>
    </location>
</feature>
<dbReference type="InterPro" id="IPR050835">
    <property type="entry name" value="ABC_transporter_sub-D"/>
</dbReference>
<keyword evidence="8" id="KW-1185">Reference proteome</keyword>
<dbReference type="EMBL" id="CP021330">
    <property type="protein sequence ID" value="AVX04114.1"/>
    <property type="molecule type" value="Genomic_DNA"/>
</dbReference>
<dbReference type="NCBIfam" id="NF009036">
    <property type="entry name" value="PRK12369.1"/>
    <property type="match status" value="1"/>
</dbReference>
<dbReference type="NCBIfam" id="NF008306">
    <property type="entry name" value="PRK11098.1"/>
    <property type="match status" value="1"/>
</dbReference>
<dbReference type="Proteomes" id="UP000258927">
    <property type="component" value="Chromosome"/>
</dbReference>
<dbReference type="Pfam" id="PF05992">
    <property type="entry name" value="SbmA_BacA"/>
    <property type="match status" value="1"/>
</dbReference>
<feature type="transmembrane region" description="Helical" evidence="6">
    <location>
        <begin position="61"/>
        <end position="80"/>
    </location>
</feature>
<feature type="transmembrane region" description="Helical" evidence="6">
    <location>
        <begin position="208"/>
        <end position="227"/>
    </location>
</feature>
<feature type="transmembrane region" description="Helical" evidence="6">
    <location>
        <begin position="87"/>
        <end position="111"/>
    </location>
</feature>
<name>A0A2R4MDW6_9HYPH</name>
<evidence type="ECO:0000256" key="3">
    <source>
        <dbReference type="ARBA" id="ARBA00022692"/>
    </source>
</evidence>
<dbReference type="STRING" id="1122213.GCA_000423365_01206"/>
<evidence type="ECO:0000256" key="4">
    <source>
        <dbReference type="ARBA" id="ARBA00022989"/>
    </source>
</evidence>
<evidence type="ECO:0000313" key="8">
    <source>
        <dbReference type="Proteomes" id="UP000258927"/>
    </source>
</evidence>
<dbReference type="InterPro" id="IPR036640">
    <property type="entry name" value="ABC1_TM_sf"/>
</dbReference>
<keyword evidence="3 6" id="KW-0812">Transmembrane</keyword>
<proteinExistence type="predicted"/>
<dbReference type="InterPro" id="IPR009248">
    <property type="entry name" value="SbmA_BacA"/>
</dbReference>
<evidence type="ECO:0000313" key="7">
    <source>
        <dbReference type="EMBL" id="AVX04114.1"/>
    </source>
</evidence>
<feature type="transmembrane region" description="Helical" evidence="6">
    <location>
        <begin position="141"/>
        <end position="167"/>
    </location>
</feature>
<dbReference type="GO" id="GO:0005886">
    <property type="term" value="C:plasma membrane"/>
    <property type="evidence" value="ECO:0007669"/>
    <property type="project" value="UniProtKB-SubCell"/>
</dbReference>
<evidence type="ECO:0000256" key="2">
    <source>
        <dbReference type="ARBA" id="ARBA00022448"/>
    </source>
</evidence>
<organism evidence="7 8">
    <name type="scientific">Maritalea myrionectae</name>
    <dbReference type="NCBI Taxonomy" id="454601"/>
    <lineage>
        <taxon>Bacteria</taxon>
        <taxon>Pseudomonadati</taxon>
        <taxon>Pseudomonadota</taxon>
        <taxon>Alphaproteobacteria</taxon>
        <taxon>Hyphomicrobiales</taxon>
        <taxon>Devosiaceae</taxon>
        <taxon>Maritalea</taxon>
    </lineage>
</organism>
<evidence type="ECO:0000256" key="5">
    <source>
        <dbReference type="ARBA" id="ARBA00023136"/>
    </source>
</evidence>
<dbReference type="PANTHER" id="PTHR11384:SF59">
    <property type="entry name" value="LYSOSOMAL COBALAMIN TRANSPORTER ABCD4"/>
    <property type="match status" value="1"/>
</dbReference>
<protein>
    <submittedName>
        <fullName evidence="7">Bacteroid development protein BacA</fullName>
    </submittedName>
</protein>
<feature type="transmembrane region" description="Helical" evidence="6">
    <location>
        <begin position="335"/>
        <end position="355"/>
    </location>
</feature>
<keyword evidence="4 6" id="KW-1133">Transmembrane helix</keyword>
<comment type="subcellular location">
    <subcellularLocation>
        <location evidence="1">Cell membrane</location>
        <topology evidence="1">Multi-pass membrane protein</topology>
    </subcellularLocation>
</comment>
<accession>A0A2R4MDW6</accession>
<dbReference type="Gene3D" id="1.20.1560.10">
    <property type="entry name" value="ABC transporter type 1, transmembrane domain"/>
    <property type="match status" value="1"/>
</dbReference>
<gene>
    <name evidence="7" type="ORF">MXMO3_01584</name>
</gene>
<evidence type="ECO:0000256" key="1">
    <source>
        <dbReference type="ARBA" id="ARBA00004651"/>
    </source>
</evidence>
<evidence type="ECO:0000256" key="6">
    <source>
        <dbReference type="SAM" id="Phobius"/>
    </source>
</evidence>
<dbReference type="AlphaFoldDB" id="A0A2R4MDW6"/>
<reference evidence="7 8" key="1">
    <citation type="submission" date="2017-05" db="EMBL/GenBank/DDBJ databases">
        <title>Genome Analysis of Maritalea myrionectae HL2708#5.</title>
        <authorList>
            <consortium name="Cotde Inc.-PKNU"/>
            <person name="Jang D."/>
            <person name="Oh H.-M."/>
        </authorList>
    </citation>
    <scope>NUCLEOTIDE SEQUENCE [LARGE SCALE GENOMIC DNA]</scope>
    <source>
        <strain evidence="7 8">HL2708#5</strain>
    </source>
</reference>
<dbReference type="GO" id="GO:1904680">
    <property type="term" value="F:peptide transmembrane transporter activity"/>
    <property type="evidence" value="ECO:0007669"/>
    <property type="project" value="InterPro"/>
</dbReference>